<reference evidence="6 7" key="1">
    <citation type="submission" date="2015-10" db="EMBL/GenBank/DDBJ databases">
        <title>Genome sequencing and analysis of members of genus Stenotrophomonas.</title>
        <authorList>
            <person name="Patil P.P."/>
            <person name="Midha S."/>
            <person name="Patil P.B."/>
        </authorList>
    </citation>
    <scope>NUCLEOTIDE SEQUENCE [LARGE SCALE GENOMIC DNA]</scope>
    <source>
        <strain evidence="6 7">JCM 9942</strain>
    </source>
</reference>
<dbReference type="NCBIfam" id="TIGR00254">
    <property type="entry name" value="GGDEF"/>
    <property type="match status" value="1"/>
</dbReference>
<dbReference type="GO" id="GO:0043709">
    <property type="term" value="P:cell adhesion involved in single-species biofilm formation"/>
    <property type="evidence" value="ECO:0007669"/>
    <property type="project" value="TreeGrafter"/>
</dbReference>
<dbReference type="Pfam" id="PF00990">
    <property type="entry name" value="GGDEF"/>
    <property type="match status" value="1"/>
</dbReference>
<dbReference type="InterPro" id="IPR013783">
    <property type="entry name" value="Ig-like_fold"/>
</dbReference>
<sequence>MPHDAFASRNGFDQGGKSCVRFPSGHAREHSWRFAHWKRLCGVLLLCMLCLVPWPALSLAPRPLDGYFREVWTTREGLPHNLIHGIAQTPDGYLWFATWEGVVRYNGIDFRIFDQRAVPELRDSSVLVVRVARDGGLLLGTAGGSVVRYHAGRWSAWPGSEALPQDQVIDLVEDRDGGLWVGTHGSGVLHVGSNGAITRFDVDAGLPGNSVLKLLQADDGTIWVATAGGVARSSGKRFVALGAAEGLPPGQAFTVVSGPDGRIHVGMEQGAWRQDGERFAPLAPDLPPSNVTRIMVEADGTAWLGTVTGLYRHSRSYGLERIGNANGLPNEQISAIWEDREHSLWVGTNGGLVRLRNAPFSTFGLQDGLPNAYVRSVLADAQGTLWVATSDGLGWLRDGRFSAAGSRNGLPGDSLLSLGRSRAGGVWVGSYSHGAVLWDGRVRRHLDSRSGLTGNQVRALLETADGTLWVGTSRGLNRVDARGVRHYTLAQGMPSDFIIALHQDRHGVLWVGTSNGLAQIDGEHVRAYPLRDFGASNVFGLHETDDGTLWLATNQGLIRLRDGQMRLIGTGQGLPVAKIFQVLADGEDHFWLTSNRGMLRVARQALDAVADGRQSGLEVEWFDESDGLVSAQNNGNSGPAAWRTADGKLWFATAGGLAMTGPGRIHELTRMPPPVVIEEVRVDDRPVPLQAELRLPPGTRKLELHFAGLSYLIPEKIRYRYRLDGFDPEWVERGALRFAQYTNLDPGHYVFRVSAAHPNGGWSREEARIALHIQPRLLQRRDFRLGLAGVALLALYGWYRWRVHALQAAKRRLGTQVEERTRDLRVQAEAFERQAREDALTGLMNRRAFDEALARDFDRAATEGTPLALALADLDYFKRINDGYSHTAGDAALRAAADTIRAHAGDEVLVARWGGEEFALLFPGLAREQALARCEALRQAVTAIDTSAFAPGFTMTVSIGVADRVGLTHHEKLISRADLLLYKAKRSGRNRVCG</sequence>
<dbReference type="Pfam" id="PF07495">
    <property type="entry name" value="Y_Y_Y"/>
    <property type="match status" value="1"/>
</dbReference>
<dbReference type="SUPFAM" id="SSF55073">
    <property type="entry name" value="Nucleotide cyclase"/>
    <property type="match status" value="1"/>
</dbReference>
<comment type="caution">
    <text evidence="6">The sequence shown here is derived from an EMBL/GenBank/DDBJ whole genome shotgun (WGS) entry which is preliminary data.</text>
</comment>
<dbReference type="SUPFAM" id="SSF63829">
    <property type="entry name" value="Calcium-dependent phosphotriesterase"/>
    <property type="match status" value="2"/>
</dbReference>
<evidence type="ECO:0000256" key="2">
    <source>
        <dbReference type="ARBA" id="ARBA00012528"/>
    </source>
</evidence>
<evidence type="ECO:0000256" key="1">
    <source>
        <dbReference type="ARBA" id="ARBA00001946"/>
    </source>
</evidence>
<dbReference type="Pfam" id="PF07494">
    <property type="entry name" value="Reg_prop"/>
    <property type="match status" value="6"/>
</dbReference>
<keyword evidence="7" id="KW-1185">Reference proteome</keyword>
<dbReference type="EMBL" id="LLXS01000037">
    <property type="protein sequence ID" value="KRG40299.1"/>
    <property type="molecule type" value="Genomic_DNA"/>
</dbReference>
<dbReference type="InterPro" id="IPR015943">
    <property type="entry name" value="WD40/YVTN_repeat-like_dom_sf"/>
</dbReference>
<dbReference type="Gene3D" id="2.130.10.10">
    <property type="entry name" value="YVTN repeat-like/Quinoprotein amine dehydrogenase"/>
    <property type="match status" value="2"/>
</dbReference>
<dbReference type="PROSITE" id="PS50887">
    <property type="entry name" value="GGDEF"/>
    <property type="match status" value="1"/>
</dbReference>
<dbReference type="PANTHER" id="PTHR45138:SF9">
    <property type="entry name" value="DIGUANYLATE CYCLASE DGCM-RELATED"/>
    <property type="match status" value="1"/>
</dbReference>
<evidence type="ECO:0000256" key="4">
    <source>
        <dbReference type="SAM" id="Phobius"/>
    </source>
</evidence>
<keyword evidence="4" id="KW-0812">Transmembrane</keyword>
<dbReference type="GO" id="GO:0005886">
    <property type="term" value="C:plasma membrane"/>
    <property type="evidence" value="ECO:0007669"/>
    <property type="project" value="TreeGrafter"/>
</dbReference>
<name>A0A0R0A538_9GAMM</name>
<dbReference type="InterPro" id="IPR000160">
    <property type="entry name" value="GGDEF_dom"/>
</dbReference>
<dbReference type="PANTHER" id="PTHR45138">
    <property type="entry name" value="REGULATORY COMPONENTS OF SENSORY TRANSDUCTION SYSTEM"/>
    <property type="match status" value="1"/>
</dbReference>
<gene>
    <name evidence="6" type="ORF">ARC78_12945</name>
</gene>
<dbReference type="GO" id="GO:0052621">
    <property type="term" value="F:diguanylate cyclase activity"/>
    <property type="evidence" value="ECO:0007669"/>
    <property type="project" value="UniProtKB-EC"/>
</dbReference>
<evidence type="ECO:0000313" key="7">
    <source>
        <dbReference type="Proteomes" id="UP000050836"/>
    </source>
</evidence>
<dbReference type="Proteomes" id="UP000050836">
    <property type="component" value="Unassembled WGS sequence"/>
</dbReference>
<dbReference type="InterPro" id="IPR043128">
    <property type="entry name" value="Rev_trsase/Diguanyl_cyclase"/>
</dbReference>
<feature type="domain" description="GGDEF" evidence="5">
    <location>
        <begin position="865"/>
        <end position="994"/>
    </location>
</feature>
<organism evidence="6 7">
    <name type="scientific">Stenotrophomonas pictorum JCM 9942</name>
    <dbReference type="NCBI Taxonomy" id="1236960"/>
    <lineage>
        <taxon>Bacteria</taxon>
        <taxon>Pseudomonadati</taxon>
        <taxon>Pseudomonadota</taxon>
        <taxon>Gammaproteobacteria</taxon>
        <taxon>Lysobacterales</taxon>
        <taxon>Lysobacteraceae</taxon>
        <taxon>Stenotrophomonas</taxon>
    </lineage>
</organism>
<dbReference type="CDD" id="cd01949">
    <property type="entry name" value="GGDEF"/>
    <property type="match status" value="1"/>
</dbReference>
<dbReference type="GO" id="GO:1902201">
    <property type="term" value="P:negative regulation of bacterial-type flagellum-dependent cell motility"/>
    <property type="evidence" value="ECO:0007669"/>
    <property type="project" value="TreeGrafter"/>
</dbReference>
<dbReference type="FunFam" id="3.30.70.270:FF:000001">
    <property type="entry name" value="Diguanylate cyclase domain protein"/>
    <property type="match status" value="1"/>
</dbReference>
<proteinExistence type="predicted"/>
<comment type="cofactor">
    <cofactor evidence="1">
        <name>Mg(2+)</name>
        <dbReference type="ChEBI" id="CHEBI:18420"/>
    </cofactor>
</comment>
<dbReference type="InterPro" id="IPR011110">
    <property type="entry name" value="Reg_prop"/>
</dbReference>
<dbReference type="EC" id="2.7.7.65" evidence="2"/>
<accession>A0A0R0A538</accession>
<dbReference type="InterPro" id="IPR029787">
    <property type="entry name" value="Nucleotide_cyclase"/>
</dbReference>
<evidence type="ECO:0000256" key="3">
    <source>
        <dbReference type="ARBA" id="ARBA00034247"/>
    </source>
</evidence>
<feature type="transmembrane region" description="Helical" evidence="4">
    <location>
        <begin position="40"/>
        <end position="57"/>
    </location>
</feature>
<dbReference type="InterPro" id="IPR050469">
    <property type="entry name" value="Diguanylate_Cyclase"/>
</dbReference>
<protein>
    <recommendedName>
        <fullName evidence="2">diguanylate cyclase</fullName>
        <ecNumber evidence="2">2.7.7.65</ecNumber>
    </recommendedName>
</protein>
<dbReference type="InterPro" id="IPR011123">
    <property type="entry name" value="Y_Y_Y"/>
</dbReference>
<keyword evidence="4" id="KW-1133">Transmembrane helix</keyword>
<dbReference type="Gene3D" id="2.60.40.10">
    <property type="entry name" value="Immunoglobulins"/>
    <property type="match status" value="1"/>
</dbReference>
<dbReference type="SMART" id="SM00267">
    <property type="entry name" value="GGDEF"/>
    <property type="match status" value="1"/>
</dbReference>
<dbReference type="AlphaFoldDB" id="A0A0R0A538"/>
<comment type="catalytic activity">
    <reaction evidence="3">
        <text>2 GTP = 3',3'-c-di-GMP + 2 diphosphate</text>
        <dbReference type="Rhea" id="RHEA:24898"/>
        <dbReference type="ChEBI" id="CHEBI:33019"/>
        <dbReference type="ChEBI" id="CHEBI:37565"/>
        <dbReference type="ChEBI" id="CHEBI:58805"/>
        <dbReference type="EC" id="2.7.7.65"/>
    </reaction>
</comment>
<evidence type="ECO:0000259" key="5">
    <source>
        <dbReference type="PROSITE" id="PS50887"/>
    </source>
</evidence>
<keyword evidence="4" id="KW-0472">Membrane</keyword>
<evidence type="ECO:0000313" key="6">
    <source>
        <dbReference type="EMBL" id="KRG40299.1"/>
    </source>
</evidence>
<dbReference type="Gene3D" id="3.30.70.270">
    <property type="match status" value="1"/>
</dbReference>